<keyword evidence="2" id="KW-1185">Reference proteome</keyword>
<dbReference type="VEuPathDB" id="AmoebaDB:DICPUDRAFT_39281"/>
<dbReference type="KEGG" id="dpp:DICPUDRAFT_39281"/>
<dbReference type="PANTHER" id="PTHR15396">
    <property type="entry name" value="RIBONUCLEASE P PROTEIN SUBUNIT P40"/>
    <property type="match status" value="1"/>
</dbReference>
<reference evidence="2" key="1">
    <citation type="journal article" date="2011" name="Genome Biol.">
        <title>Comparative genomics of the social amoebae Dictyostelium discoideum and Dictyostelium purpureum.</title>
        <authorList>
            <consortium name="US DOE Joint Genome Institute (JGI-PGF)"/>
            <person name="Sucgang R."/>
            <person name="Kuo A."/>
            <person name="Tian X."/>
            <person name="Salerno W."/>
            <person name="Parikh A."/>
            <person name="Feasley C.L."/>
            <person name="Dalin E."/>
            <person name="Tu H."/>
            <person name="Huang E."/>
            <person name="Barry K."/>
            <person name="Lindquist E."/>
            <person name="Shapiro H."/>
            <person name="Bruce D."/>
            <person name="Schmutz J."/>
            <person name="Salamov A."/>
            <person name="Fey P."/>
            <person name="Gaudet P."/>
            <person name="Anjard C."/>
            <person name="Babu M.M."/>
            <person name="Basu S."/>
            <person name="Bushmanova Y."/>
            <person name="van der Wel H."/>
            <person name="Katoh-Kurasawa M."/>
            <person name="Dinh C."/>
            <person name="Coutinho P.M."/>
            <person name="Saito T."/>
            <person name="Elias M."/>
            <person name="Schaap P."/>
            <person name="Kay R.R."/>
            <person name="Henrissat B."/>
            <person name="Eichinger L."/>
            <person name="Rivero F."/>
            <person name="Putnam N.H."/>
            <person name="West C.M."/>
            <person name="Loomis W.F."/>
            <person name="Chisholm R.L."/>
            <person name="Shaulsky G."/>
            <person name="Strassmann J.E."/>
            <person name="Queller D.C."/>
            <person name="Kuspa A."/>
            <person name="Grigoriev I.V."/>
        </authorList>
    </citation>
    <scope>NUCLEOTIDE SEQUENCE [LARGE SCALE GENOMIC DNA]</scope>
    <source>
        <strain evidence="2">QSDP1</strain>
    </source>
</reference>
<dbReference type="InParanoid" id="F0ZW14"/>
<dbReference type="PANTHER" id="PTHR15396:SF1">
    <property type="entry name" value="RIBONUCLEASE P PROTEIN SUBUNIT P40"/>
    <property type="match status" value="1"/>
</dbReference>
<evidence type="ECO:0000313" key="2">
    <source>
        <dbReference type="Proteomes" id="UP000001064"/>
    </source>
</evidence>
<dbReference type="GO" id="GO:0000447">
    <property type="term" value="P:endonucleolytic cleavage in ITS1 to separate SSU-rRNA from 5.8S rRNA and LSU-rRNA from tricistronic rRNA transcript (SSU-rRNA, 5.8S rRNA, LSU-rRNA)"/>
    <property type="evidence" value="ECO:0000318"/>
    <property type="project" value="GO_Central"/>
</dbReference>
<dbReference type="OrthoDB" id="63112at2759"/>
<dbReference type="EMBL" id="GL871225">
    <property type="protein sequence ID" value="EGC31878.1"/>
    <property type="molecule type" value="Genomic_DNA"/>
</dbReference>
<dbReference type="RefSeq" id="XP_003291612.1">
    <property type="nucleotide sequence ID" value="XM_003291564.1"/>
</dbReference>
<dbReference type="FunCoup" id="F0ZW14">
    <property type="interactions" value="60"/>
</dbReference>
<dbReference type="STRING" id="5786.F0ZW14"/>
<dbReference type="GO" id="GO:0000172">
    <property type="term" value="C:ribonuclease MRP complex"/>
    <property type="evidence" value="ECO:0000318"/>
    <property type="project" value="GO_Central"/>
</dbReference>
<gene>
    <name evidence="1" type="ORF">DICPUDRAFT_39281</name>
</gene>
<dbReference type="eggNOG" id="ENOG502QYXE">
    <property type="taxonomic scope" value="Eukaryota"/>
</dbReference>
<dbReference type="GO" id="GO:0030681">
    <property type="term" value="C:multimeric ribonuclease P complex"/>
    <property type="evidence" value="ECO:0000318"/>
    <property type="project" value="GO_Central"/>
</dbReference>
<dbReference type="Proteomes" id="UP000001064">
    <property type="component" value="Unassembled WGS sequence"/>
</dbReference>
<sequence length="444" mass="50961">MEFFNLEQPNNKIILKKLIVDSKNKDQVNNFYNDLKTHWFNQKFEVILPIKGTTNDEPLEKIKKTKGSLLSRQSLSGRLVVEGEFASLFQQHNENSLPPEPDQYEQQEDEEEIEKTENILNDKQSYYQIETTLDLILSQEFLNKYIRTGGFHAISQFSYIDSGNVFAILPNGQIILNLNKETYQDLGLVGKASVFKNTERYVITLDSKSKELSPTSKYYSRLIWVLKDRVSPVTLICYYLKDYNQDSKNSSIIHPVQFPKGVKVKRVFNQAIQNVEKYRIPTIEIINQYLNIPSDASEQQQQEHLIKNKSKEMKLLLQDFVNEFAEILGLISTESIIDTDRDLELGNSLLSMTPLPTEIFSASLKGFVSNSLIIETIGKIKMLIKNGAIEYGCINIFGFPDTPISWGSIEHNYLYGGENDQCILILPNNQILSLNLIGTMDYYC</sequence>
<dbReference type="Pfam" id="PF08584">
    <property type="entry name" value="Ribonuc_P_40"/>
    <property type="match status" value="1"/>
</dbReference>
<evidence type="ECO:0000313" key="1">
    <source>
        <dbReference type="EMBL" id="EGC31878.1"/>
    </source>
</evidence>
<accession>F0ZW14</accession>
<dbReference type="OMA" id="VWGFADT"/>
<proteinExistence type="predicted"/>
<dbReference type="InterPro" id="IPR013893">
    <property type="entry name" value="RNase_P_Rpp40"/>
</dbReference>
<dbReference type="GO" id="GO:0001682">
    <property type="term" value="P:tRNA 5'-leader removal"/>
    <property type="evidence" value="ECO:0000318"/>
    <property type="project" value="GO_Central"/>
</dbReference>
<name>F0ZW14_DICPU</name>
<dbReference type="GeneID" id="10507792"/>
<protein>
    <submittedName>
        <fullName evidence="1">Uncharacterized protein</fullName>
    </submittedName>
</protein>
<organism evidence="1 2">
    <name type="scientific">Dictyostelium purpureum</name>
    <name type="common">Slime mold</name>
    <dbReference type="NCBI Taxonomy" id="5786"/>
    <lineage>
        <taxon>Eukaryota</taxon>
        <taxon>Amoebozoa</taxon>
        <taxon>Evosea</taxon>
        <taxon>Eumycetozoa</taxon>
        <taxon>Dictyostelia</taxon>
        <taxon>Dictyosteliales</taxon>
        <taxon>Dictyosteliaceae</taxon>
        <taxon>Dictyostelium</taxon>
    </lineage>
</organism>
<dbReference type="AlphaFoldDB" id="F0ZW14"/>
<dbReference type="GO" id="GO:0004526">
    <property type="term" value="F:ribonuclease P activity"/>
    <property type="evidence" value="ECO:0007669"/>
    <property type="project" value="EnsemblProtists"/>
</dbReference>